<dbReference type="Gene3D" id="3.40.47.10">
    <property type="match status" value="1"/>
</dbReference>
<keyword evidence="6" id="KW-0597">Phosphoprotein</keyword>
<dbReference type="FunFam" id="3.40.47.10:FF:000019">
    <property type="entry name" value="Polyketide synthase type I"/>
    <property type="match status" value="1"/>
</dbReference>
<evidence type="ECO:0000256" key="9">
    <source>
        <dbReference type="PROSITE-ProRule" id="PRU01363"/>
    </source>
</evidence>
<dbReference type="InterPro" id="IPR042104">
    <property type="entry name" value="PKS_dehydratase_sf"/>
</dbReference>
<dbReference type="PROSITE" id="PS50075">
    <property type="entry name" value="CARRIER"/>
    <property type="match status" value="1"/>
</dbReference>
<dbReference type="Gene3D" id="1.10.1200.10">
    <property type="entry name" value="ACP-like"/>
    <property type="match status" value="1"/>
</dbReference>
<feature type="domain" description="Carrier" evidence="10">
    <location>
        <begin position="334"/>
        <end position="412"/>
    </location>
</feature>
<dbReference type="GO" id="GO:0004315">
    <property type="term" value="F:3-oxoacyl-[acyl-carrier-protein] synthase activity"/>
    <property type="evidence" value="ECO:0007669"/>
    <property type="project" value="InterPro"/>
</dbReference>
<name>A0A1I3VCF1_9BACL</name>
<dbReference type="GO" id="GO:0005886">
    <property type="term" value="C:plasma membrane"/>
    <property type="evidence" value="ECO:0007669"/>
    <property type="project" value="TreeGrafter"/>
</dbReference>
<dbReference type="InterPro" id="IPR049552">
    <property type="entry name" value="PKS_DH_N"/>
</dbReference>
<feature type="domain" description="PKS/mFAS DH" evidence="12">
    <location>
        <begin position="1080"/>
        <end position="1182"/>
    </location>
</feature>
<organism evidence="13 14">
    <name type="scientific">Thermoflavimicrobium dichotomicum</name>
    <dbReference type="NCBI Taxonomy" id="46223"/>
    <lineage>
        <taxon>Bacteria</taxon>
        <taxon>Bacillati</taxon>
        <taxon>Bacillota</taxon>
        <taxon>Bacilli</taxon>
        <taxon>Bacillales</taxon>
        <taxon>Thermoactinomycetaceae</taxon>
        <taxon>Thermoflavimicrobium</taxon>
    </lineage>
</organism>
<dbReference type="UniPathway" id="UPA01003"/>
<dbReference type="InterPro" id="IPR006162">
    <property type="entry name" value="Ppantetheine_attach_site"/>
</dbReference>
<dbReference type="Gene3D" id="3.10.129.10">
    <property type="entry name" value="Hotdog Thioesterase"/>
    <property type="match status" value="1"/>
</dbReference>
<keyword evidence="5" id="KW-0963">Cytoplasm</keyword>
<dbReference type="PROSITE" id="PS52019">
    <property type="entry name" value="PKS_MFAS_DH"/>
    <property type="match status" value="2"/>
</dbReference>
<dbReference type="InterPro" id="IPR009081">
    <property type="entry name" value="PP-bd_ACP"/>
</dbReference>
<reference evidence="13 14" key="1">
    <citation type="submission" date="2016-10" db="EMBL/GenBank/DDBJ databases">
        <authorList>
            <person name="de Groot N.N."/>
        </authorList>
    </citation>
    <scope>NUCLEOTIDE SEQUENCE [LARGE SCALE GENOMIC DNA]</scope>
    <source>
        <strain evidence="13 14">DSM 44778</strain>
    </source>
</reference>
<dbReference type="InterPro" id="IPR020807">
    <property type="entry name" value="PKS_DH"/>
</dbReference>
<feature type="domain" description="PKS/mFAS DH" evidence="12">
    <location>
        <begin position="26"/>
        <end position="311"/>
    </location>
</feature>
<evidence type="ECO:0000256" key="3">
    <source>
        <dbReference type="ARBA" id="ARBA00004789"/>
    </source>
</evidence>
<evidence type="ECO:0000259" key="10">
    <source>
        <dbReference type="PROSITE" id="PS50075"/>
    </source>
</evidence>
<keyword evidence="7" id="KW-0808">Transferase</keyword>
<dbReference type="EMBL" id="FORR01000042">
    <property type="protein sequence ID" value="SFJ92820.1"/>
    <property type="molecule type" value="Genomic_DNA"/>
</dbReference>
<feature type="region of interest" description="N-terminal hotdog fold" evidence="9">
    <location>
        <begin position="26"/>
        <end position="156"/>
    </location>
</feature>
<gene>
    <name evidence="13" type="ORF">SAMN05421852_1422</name>
</gene>
<dbReference type="Pfam" id="PF14765">
    <property type="entry name" value="PS-DH"/>
    <property type="match status" value="1"/>
</dbReference>
<evidence type="ECO:0000256" key="7">
    <source>
        <dbReference type="ARBA" id="ARBA00022679"/>
    </source>
</evidence>
<evidence type="ECO:0000256" key="1">
    <source>
        <dbReference type="ARBA" id="ARBA00003299"/>
    </source>
</evidence>
<evidence type="ECO:0000256" key="6">
    <source>
        <dbReference type="ARBA" id="ARBA00022553"/>
    </source>
</evidence>
<dbReference type="SMART" id="SM00826">
    <property type="entry name" value="PKS_DH"/>
    <property type="match status" value="1"/>
</dbReference>
<dbReference type="InterPro" id="IPR018201">
    <property type="entry name" value="Ketoacyl_synth_AS"/>
</dbReference>
<dbReference type="InterPro" id="IPR014030">
    <property type="entry name" value="Ketoacyl_synth_N"/>
</dbReference>
<dbReference type="PROSITE" id="PS00012">
    <property type="entry name" value="PHOSPHOPANTETHEINE"/>
    <property type="match status" value="1"/>
</dbReference>
<dbReference type="Gene3D" id="1.10.1240.100">
    <property type="match status" value="1"/>
</dbReference>
<dbReference type="SUPFAM" id="SSF47336">
    <property type="entry name" value="ACP-like"/>
    <property type="match status" value="1"/>
</dbReference>
<dbReference type="PROSITE" id="PS52004">
    <property type="entry name" value="KS3_2"/>
    <property type="match status" value="1"/>
</dbReference>
<dbReference type="InterPro" id="IPR014031">
    <property type="entry name" value="Ketoacyl_synth_C"/>
</dbReference>
<evidence type="ECO:0000256" key="8">
    <source>
        <dbReference type="ARBA" id="ARBA00022737"/>
    </source>
</evidence>
<dbReference type="GO" id="GO:0006633">
    <property type="term" value="P:fatty acid biosynthetic process"/>
    <property type="evidence" value="ECO:0007669"/>
    <property type="project" value="InterPro"/>
</dbReference>
<dbReference type="AlphaFoldDB" id="A0A1I3VCF1"/>
<comment type="function">
    <text evidence="1">Involved in some intermediate steps for the synthesis of the antibiotic polyketide bacillaene which is involved in secondary metabolism.</text>
</comment>
<comment type="caution">
    <text evidence="9">Lacks conserved residue(s) required for the propagation of feature annotation.</text>
</comment>
<dbReference type="PANTHER" id="PTHR43775">
    <property type="entry name" value="FATTY ACID SYNTHASE"/>
    <property type="match status" value="1"/>
</dbReference>
<evidence type="ECO:0000256" key="4">
    <source>
        <dbReference type="ARBA" id="ARBA00022450"/>
    </source>
</evidence>
<dbReference type="Gene3D" id="3.10.129.110">
    <property type="entry name" value="Polyketide synthase dehydratase"/>
    <property type="match status" value="1"/>
</dbReference>
<comment type="pathway">
    <text evidence="3">Antibiotic biosynthesis; bacillaene biosynthesis.</text>
</comment>
<dbReference type="InterPro" id="IPR020841">
    <property type="entry name" value="PKS_Beta-ketoAc_synthase_dom"/>
</dbReference>
<keyword evidence="4" id="KW-0596">Phosphopantetheine</keyword>
<proteinExistence type="predicted"/>
<evidence type="ECO:0000259" key="12">
    <source>
        <dbReference type="PROSITE" id="PS52019"/>
    </source>
</evidence>
<dbReference type="SMART" id="SM00825">
    <property type="entry name" value="PKS_KS"/>
    <property type="match status" value="1"/>
</dbReference>
<evidence type="ECO:0000313" key="13">
    <source>
        <dbReference type="EMBL" id="SFJ92820.1"/>
    </source>
</evidence>
<protein>
    <submittedName>
        <fullName evidence="13">Polyketide synthase PksN/rhizoxin biosynthesis, polyketide synthase RhiE</fullName>
    </submittedName>
</protein>
<dbReference type="Pfam" id="PF22336">
    <property type="entry name" value="RhiE-like_linker"/>
    <property type="match status" value="1"/>
</dbReference>
<evidence type="ECO:0000259" key="11">
    <source>
        <dbReference type="PROSITE" id="PS52004"/>
    </source>
</evidence>
<dbReference type="InterPro" id="IPR054514">
    <property type="entry name" value="RhiE-like_linker"/>
</dbReference>
<sequence length="1182" mass="133218">MDIQLSSLYNQIKERRISKEDAINQMKKLKAQSNKRDTSTSGMVNGYHIVPEVYEYGEPFLRDHTVFGEQVLVGVTHGSLAINTFFKMFPEEKNVRLHRLHFVKPIEVKKDERVEVLVEPVLKNFEVDFLVKYRHHHSENWNITATGTLQKAVFERKELDVESIKNTMEKIDCLDAIYSSNPAVSFGESYKTISHMYKGTDQILARFNITQSLQEAKHEYILHPHLMNSAFLAATLFIGRGVMGNGFLPFGIKDISFQRTATLEHGWLLISLIKNTDEILLFDAELINDEAQLVARFSGCSMLRIRSTSHSAESANPLTEQLEAKDRREMKNGSDLLGRIQNYLTNKLSGNRSDQTRPVTIESNLMDMGMESSELVAMAEEIEKETSIPLSPTLFFEYPNIKELSEFFCMEYGDTFSKLLGTSEEEHVDGEVVQDALVSIHAEARAASPSPSLPFDEAGKDDIAIIGMHGVFADAPDLFHFWNYIRDKKDVVKEIPLDHWDYRPWYDPNPEAVDKTYCKWGSFIDHVDKFDAEFFNISPREAEWMDPQIRLLLQSIYSAGEDAGYINQIRGTNTGVFVGVCSHDYMDRIAEMNLPVDPYVGTGNAQSVIANRISFYFNLKGPSMTMDTACSSSLFALHAACNALRNKECEMAFVGGANLLLSSWHYRYFSSIGALSPTGKCHTFDEAADGYVPGECVASLLLKPLQQAKRDGDRIHAIIKGSAALHGGYTPSLTAPSVSGEENVIVKAWENAGINPETISYIEAHGTGTKLGDPIEINSLIKAFRRFTNKEHFCAVGSVKANIGHTEGAAGLAGILKVILQMKHRKIPAMPNFTKLNPYISLDKTALYLNQELEEWKSMPGVPRRAGVSSFGFSGAFAHVVLEEYLPEDQELPTISVTKENPVIIVLSAKNEERLVEQVQRLLTAVSENQFMDNNVSLAEIAYTLQVGREPMEERLGMIVGSMEELKDKLQRFLEGKENIENLYRGRITRQNETLAFFEDEDMTQTIDAWIAKRKYAKLLELWVKGFLFDWNRLYGEIKPRRISLPGYPFAKKRYWIPESGPISSYSRKAVTSGMEAFLHPLLHINTSDFTGQRFTSTFTGREFFLTDHMVKGERILPGVAYLEMARAAVEQALKGFGPGQTGLLLKNVVWIRPIVVGEDPIQVHIGLTPRENGEIEYQVYS</sequence>
<dbReference type="SUPFAM" id="SSF53901">
    <property type="entry name" value="Thiolase-like"/>
    <property type="match status" value="1"/>
</dbReference>
<dbReference type="Proteomes" id="UP000199545">
    <property type="component" value="Unassembled WGS sequence"/>
</dbReference>
<dbReference type="GO" id="GO:0005737">
    <property type="term" value="C:cytoplasm"/>
    <property type="evidence" value="ECO:0007669"/>
    <property type="project" value="UniProtKB-SubCell"/>
</dbReference>
<feature type="domain" description="Ketosynthase family 3 (KS3)" evidence="11">
    <location>
        <begin position="460"/>
        <end position="884"/>
    </location>
</feature>
<dbReference type="InterPro" id="IPR049900">
    <property type="entry name" value="PKS_mFAS_DH"/>
</dbReference>
<keyword evidence="8" id="KW-0677">Repeat</keyword>
<dbReference type="Pfam" id="PF00109">
    <property type="entry name" value="ketoacyl-synt"/>
    <property type="match status" value="1"/>
</dbReference>
<dbReference type="RefSeq" id="WP_175482563.1">
    <property type="nucleotide sequence ID" value="NZ_FORR01000042.1"/>
</dbReference>
<evidence type="ECO:0000256" key="5">
    <source>
        <dbReference type="ARBA" id="ARBA00022490"/>
    </source>
</evidence>
<dbReference type="PANTHER" id="PTHR43775:SF37">
    <property type="entry name" value="SI:DKEY-61P9.11"/>
    <property type="match status" value="1"/>
</dbReference>
<dbReference type="InterPro" id="IPR050091">
    <property type="entry name" value="PKS_NRPS_Biosynth_Enz"/>
</dbReference>
<dbReference type="STRING" id="46223.SAMN05421852_1422"/>
<dbReference type="CDD" id="cd00833">
    <property type="entry name" value="PKS"/>
    <property type="match status" value="1"/>
</dbReference>
<feature type="non-terminal residue" evidence="13">
    <location>
        <position position="1182"/>
    </location>
</feature>
<dbReference type="GO" id="GO:0004312">
    <property type="term" value="F:fatty acid synthase activity"/>
    <property type="evidence" value="ECO:0007669"/>
    <property type="project" value="TreeGrafter"/>
</dbReference>
<dbReference type="InterPro" id="IPR016039">
    <property type="entry name" value="Thiolase-like"/>
</dbReference>
<dbReference type="InterPro" id="IPR049551">
    <property type="entry name" value="PKS_DH_C"/>
</dbReference>
<dbReference type="Pfam" id="PF00550">
    <property type="entry name" value="PP-binding"/>
    <property type="match status" value="1"/>
</dbReference>
<dbReference type="InterPro" id="IPR036736">
    <property type="entry name" value="ACP-like_sf"/>
</dbReference>
<comment type="subcellular location">
    <subcellularLocation>
        <location evidence="2">Cytoplasm</location>
    </subcellularLocation>
</comment>
<evidence type="ECO:0000256" key="2">
    <source>
        <dbReference type="ARBA" id="ARBA00004496"/>
    </source>
</evidence>
<keyword evidence="14" id="KW-1185">Reference proteome</keyword>
<dbReference type="Pfam" id="PF21089">
    <property type="entry name" value="PKS_DH_N"/>
    <property type="match status" value="2"/>
</dbReference>
<accession>A0A1I3VCF1</accession>
<dbReference type="Pfam" id="PF02801">
    <property type="entry name" value="Ketoacyl-synt_C"/>
    <property type="match status" value="1"/>
</dbReference>
<dbReference type="GO" id="GO:0071770">
    <property type="term" value="P:DIM/DIP cell wall layer assembly"/>
    <property type="evidence" value="ECO:0007669"/>
    <property type="project" value="TreeGrafter"/>
</dbReference>
<evidence type="ECO:0000313" key="14">
    <source>
        <dbReference type="Proteomes" id="UP000199545"/>
    </source>
</evidence>
<feature type="region of interest" description="C-terminal hotdog fold" evidence="9">
    <location>
        <begin position="169"/>
        <end position="311"/>
    </location>
</feature>
<dbReference type="PROSITE" id="PS00606">
    <property type="entry name" value="KS3_1"/>
    <property type="match status" value="1"/>
</dbReference>